<dbReference type="InterPro" id="IPR039303">
    <property type="entry name" value="CCDC50"/>
</dbReference>
<feature type="region of interest" description="Disordered" evidence="2">
    <location>
        <begin position="1"/>
        <end position="30"/>
    </location>
</feature>
<evidence type="ECO:0000313" key="4">
    <source>
        <dbReference type="EMBL" id="JAS23171.1"/>
    </source>
</evidence>
<dbReference type="PANTHER" id="PTHR22115:SF4">
    <property type="entry name" value="COILED-COIL DOMAIN-CONTAINING PROTEIN"/>
    <property type="match status" value="1"/>
</dbReference>
<evidence type="ECO:0000259" key="3">
    <source>
        <dbReference type="Pfam" id="PF15295"/>
    </source>
</evidence>
<gene>
    <name evidence="4" type="ORF">g.32066</name>
</gene>
<reference evidence="4" key="1">
    <citation type="submission" date="2015-12" db="EMBL/GenBank/DDBJ databases">
        <title>De novo transcriptome assembly of four potential Pierce s Disease insect vectors from Arizona vineyards.</title>
        <authorList>
            <person name="Tassone E.E."/>
        </authorList>
    </citation>
    <scope>NUCLEOTIDE SEQUENCE</scope>
</reference>
<name>A0A1B6DBU5_9HEMI</name>
<protein>
    <recommendedName>
        <fullName evidence="3">Coiled-coil domain-containing protein</fullName>
    </recommendedName>
</protein>
<feature type="compositionally biased region" description="Basic residues" evidence="2">
    <location>
        <begin position="271"/>
        <end position="288"/>
    </location>
</feature>
<feature type="region of interest" description="Disordered" evidence="2">
    <location>
        <begin position="364"/>
        <end position="413"/>
    </location>
</feature>
<dbReference type="AlphaFoldDB" id="A0A1B6DBU5"/>
<dbReference type="Pfam" id="PF15295">
    <property type="entry name" value="CCDC50_N"/>
    <property type="match status" value="1"/>
</dbReference>
<dbReference type="EMBL" id="GEDC01014127">
    <property type="protein sequence ID" value="JAS23171.1"/>
    <property type="molecule type" value="Transcribed_RNA"/>
</dbReference>
<dbReference type="PANTHER" id="PTHR22115">
    <property type="entry name" value="C3ORF6 PROTEIN-RELATED"/>
    <property type="match status" value="1"/>
</dbReference>
<sequence>MQCSLRGMGEIEGASTRATRTPASDTLPKPGRVNEVCKEWLVHEDGALAYQLQKEEVDQHYTGNKSRNAIIREDLPKARHEQKIEEEEALAKYHQMIFLQEEKDAKIAMQLAEKIEREEAEKKYRLELNDQEIARQIQEREKLSVNRAHALVAVGDINSVGLPCADISEPKLINQLRGIKLKESSSGLVCSANLTKPLLIKSGHGVVYKVEKEEEFRKFQELKDEELAKTLQEQENNFEPIDQLDKDRLIAIEAQDQELARLLQERERAKAKRARERSKQKALLKKQQRFQESEGEGEVCEWSEKPDISQPSNLELINTSKVTTNLLKQRYPNPEEVEVLTCPNPLPNIAMAIDPTYTPVRHASAVSSSVLPSQDVEDDGPVPPYMPIQGQRRTSSLEKKPKKTKPKDGCKQQ</sequence>
<proteinExistence type="predicted"/>
<evidence type="ECO:0000256" key="1">
    <source>
        <dbReference type="ARBA" id="ARBA00023054"/>
    </source>
</evidence>
<keyword evidence="1" id="KW-0175">Coiled coil</keyword>
<accession>A0A1B6DBU5</accession>
<evidence type="ECO:0000256" key="2">
    <source>
        <dbReference type="SAM" id="MobiDB-lite"/>
    </source>
</evidence>
<organism evidence="4">
    <name type="scientific">Clastoptera arizonana</name>
    <name type="common">Arizona spittle bug</name>
    <dbReference type="NCBI Taxonomy" id="38151"/>
    <lineage>
        <taxon>Eukaryota</taxon>
        <taxon>Metazoa</taxon>
        <taxon>Ecdysozoa</taxon>
        <taxon>Arthropoda</taxon>
        <taxon>Hexapoda</taxon>
        <taxon>Insecta</taxon>
        <taxon>Pterygota</taxon>
        <taxon>Neoptera</taxon>
        <taxon>Paraneoptera</taxon>
        <taxon>Hemiptera</taxon>
        <taxon>Auchenorrhyncha</taxon>
        <taxon>Cercopoidea</taxon>
        <taxon>Clastopteridae</taxon>
        <taxon>Clastoptera</taxon>
    </lineage>
</organism>
<feature type="region of interest" description="Disordered" evidence="2">
    <location>
        <begin position="271"/>
        <end position="316"/>
    </location>
</feature>
<feature type="domain" description="Coiled-coil" evidence="3">
    <location>
        <begin position="30"/>
        <end position="148"/>
    </location>
</feature>
<dbReference type="InterPro" id="IPR029311">
    <property type="entry name" value="CCDC50_N"/>
</dbReference>